<dbReference type="WBParaSite" id="ES5_v2.g8085.t1">
    <property type="protein sequence ID" value="ES5_v2.g8085.t1"/>
    <property type="gene ID" value="ES5_v2.g8085"/>
</dbReference>
<organism evidence="1 2">
    <name type="scientific">Panagrolaimus sp. ES5</name>
    <dbReference type="NCBI Taxonomy" id="591445"/>
    <lineage>
        <taxon>Eukaryota</taxon>
        <taxon>Metazoa</taxon>
        <taxon>Ecdysozoa</taxon>
        <taxon>Nematoda</taxon>
        <taxon>Chromadorea</taxon>
        <taxon>Rhabditida</taxon>
        <taxon>Tylenchina</taxon>
        <taxon>Panagrolaimomorpha</taxon>
        <taxon>Panagrolaimoidea</taxon>
        <taxon>Panagrolaimidae</taxon>
        <taxon>Panagrolaimus</taxon>
    </lineage>
</organism>
<evidence type="ECO:0000313" key="1">
    <source>
        <dbReference type="Proteomes" id="UP000887579"/>
    </source>
</evidence>
<proteinExistence type="predicted"/>
<reference evidence="2" key="1">
    <citation type="submission" date="2022-11" db="UniProtKB">
        <authorList>
            <consortium name="WormBaseParasite"/>
        </authorList>
    </citation>
    <scope>IDENTIFICATION</scope>
</reference>
<protein>
    <submittedName>
        <fullName evidence="2">Basement membrane-specific heparan sulfate proteoglycan core protein</fullName>
    </submittedName>
</protein>
<name>A0AC34GU02_9BILA</name>
<accession>A0AC34GU02</accession>
<dbReference type="Proteomes" id="UP000887579">
    <property type="component" value="Unplaced"/>
</dbReference>
<sequence length="582" mass="64454">MRHSKISLGDVSWEIAVDRDTQEGLALEVEQCTCPPGYVGLSCEDCAPGYERSGHGPYLGTCVPVRQTPPPARTCPAGAISPVAGYDGRCQCKPNLTGPNCDQCAASTFNYAPQSQQGCLKCFCSGVTNQCRSSSYRRTTVDIDYRRGDQDQLEIGTSDPRNSFTPQTRPEIYSQAINFGAFDEARGQTLYWKLPQKFLGDKITAYGGKLSYTLRYTGQGTSNRDADVIIKGNEITLQHRARVQLIPDRENVIDVPIMESAWGRADGQPTTREHLLMALADLDSVLIKLSYNDDCSLSSLVAVSLEHAEPYGQGAQASDVEQCDCPPGYTGTSCEDCAPGYRRTGGGLYLGLCERCECNNHADKCDEEYGHCLNCQHNTEGDQCERCRPGFEGDARRGTPHDCRAAATKPPCDCNNHSPRGCDSYGRCLLCEHSTEGYHCESCKKGYYGNATQGTPYDCSPCPCPGTSDCYLGSDGQVKCRNCPAGFSGDRCDKCAPGYTLSARTGGRDCEPIGRVEPDRIQFVDNPQGLSSSDPYAAQREQYRQRQQQYQQQQQQQQQQLQHRRHRRRRYRVTASRRFHRQ</sequence>
<evidence type="ECO:0000313" key="2">
    <source>
        <dbReference type="WBParaSite" id="ES5_v2.g8085.t1"/>
    </source>
</evidence>